<feature type="compositionally biased region" description="Basic and acidic residues" evidence="1">
    <location>
        <begin position="25"/>
        <end position="35"/>
    </location>
</feature>
<evidence type="ECO:0000256" key="2">
    <source>
        <dbReference type="SAM" id="SignalP"/>
    </source>
</evidence>
<accession>A0A7Y8XZE8</accession>
<evidence type="ECO:0000313" key="4">
    <source>
        <dbReference type="Proteomes" id="UP000535020"/>
    </source>
</evidence>
<feature type="chain" id="PRO_5031119364" evidence="2">
    <location>
        <begin position="19"/>
        <end position="91"/>
    </location>
</feature>
<gene>
    <name evidence="3" type="ORF">HZF10_02505</name>
</gene>
<dbReference type="RefSeq" id="WP_176004602.1">
    <property type="nucleotide sequence ID" value="NZ_JABWMI010000005.1"/>
</dbReference>
<feature type="signal peptide" evidence="2">
    <location>
        <begin position="1"/>
        <end position="18"/>
    </location>
</feature>
<dbReference type="Proteomes" id="UP000535020">
    <property type="component" value="Unassembled WGS sequence"/>
</dbReference>
<comment type="caution">
    <text evidence="3">The sequence shown here is derived from an EMBL/GenBank/DDBJ whole genome shotgun (WGS) entry which is preliminary data.</text>
</comment>
<name>A0A7Y8XZE8_9FLAO</name>
<protein>
    <submittedName>
        <fullName evidence="3">Uncharacterized protein</fullName>
    </submittedName>
</protein>
<evidence type="ECO:0000256" key="1">
    <source>
        <dbReference type="SAM" id="MobiDB-lite"/>
    </source>
</evidence>
<keyword evidence="4" id="KW-1185">Reference proteome</keyword>
<reference evidence="3 4" key="1">
    <citation type="submission" date="2020-07" db="EMBL/GenBank/DDBJ databases">
        <authorList>
            <person name="Sun Q."/>
        </authorList>
    </citation>
    <scope>NUCLEOTIDE SEQUENCE [LARGE SCALE GENOMIC DNA]</scope>
    <source>
        <strain evidence="3 4">MAH-1</strain>
    </source>
</reference>
<feature type="region of interest" description="Disordered" evidence="1">
    <location>
        <begin position="21"/>
        <end position="91"/>
    </location>
</feature>
<keyword evidence="2" id="KW-0732">Signal</keyword>
<feature type="compositionally biased region" description="Basic residues" evidence="1">
    <location>
        <begin position="36"/>
        <end position="45"/>
    </location>
</feature>
<evidence type="ECO:0000313" key="3">
    <source>
        <dbReference type="EMBL" id="NYA69776.1"/>
    </source>
</evidence>
<dbReference type="AlphaFoldDB" id="A0A7Y8XZE8"/>
<sequence>MKRILFIIAFFFAFGVSAQTKPVNKKSEVKKEKTIKSKKKTKMTKAGKVDPNEKGSGMTIPKQDQPALDKKPNPAATIPSKELPADENPKP</sequence>
<proteinExistence type="predicted"/>
<organism evidence="3 4">
    <name type="scientific">Flavobacterium agri</name>
    <dbReference type="NCBI Taxonomy" id="2743471"/>
    <lineage>
        <taxon>Bacteria</taxon>
        <taxon>Pseudomonadati</taxon>
        <taxon>Bacteroidota</taxon>
        <taxon>Flavobacteriia</taxon>
        <taxon>Flavobacteriales</taxon>
        <taxon>Flavobacteriaceae</taxon>
        <taxon>Flavobacterium</taxon>
    </lineage>
</organism>
<dbReference type="EMBL" id="JACBJI010000001">
    <property type="protein sequence ID" value="NYA69776.1"/>
    <property type="molecule type" value="Genomic_DNA"/>
</dbReference>